<evidence type="ECO:0000256" key="3">
    <source>
        <dbReference type="ARBA" id="ARBA00005150"/>
    </source>
</evidence>
<dbReference type="OrthoDB" id="9809356at2"/>
<dbReference type="Pfam" id="PF08245">
    <property type="entry name" value="Mur_ligase_M"/>
    <property type="match status" value="1"/>
</dbReference>
<dbReference type="SUPFAM" id="SSF53244">
    <property type="entry name" value="MurD-like peptide ligases, peptide-binding domain"/>
    <property type="match status" value="1"/>
</dbReference>
<reference evidence="21 22" key="1">
    <citation type="submission" date="2016-09" db="EMBL/GenBank/DDBJ databases">
        <title>Pseudonocardia autotrophica DSM535, a candidate organism with high potential of specific P450 cytochromes.</title>
        <authorList>
            <person name="Grumaz C."/>
            <person name="Vainshtein Y."/>
            <person name="Kirstahler P."/>
            <person name="Sohn K."/>
        </authorList>
    </citation>
    <scope>NUCLEOTIDE SEQUENCE [LARGE SCALE GENOMIC DNA]</scope>
    <source>
        <strain evidence="21 22">DSM 535</strain>
    </source>
</reference>
<dbReference type="Gene3D" id="3.40.1190.10">
    <property type="entry name" value="Mur-like, catalytic domain"/>
    <property type="match status" value="1"/>
</dbReference>
<dbReference type="GO" id="GO:0008841">
    <property type="term" value="F:dihydrofolate synthase activity"/>
    <property type="evidence" value="ECO:0007669"/>
    <property type="project" value="UniProtKB-EC"/>
</dbReference>
<comment type="subunit">
    <text evidence="5">Monomer.</text>
</comment>
<keyword evidence="14" id="KW-0289">Folate biosynthesis</keyword>
<dbReference type="Gene3D" id="3.90.190.20">
    <property type="entry name" value="Mur ligase, C-terminal domain"/>
    <property type="match status" value="1"/>
</dbReference>
<dbReference type="InterPro" id="IPR013221">
    <property type="entry name" value="Mur_ligase_cen"/>
</dbReference>
<comment type="caution">
    <text evidence="21">The sequence shown here is derived from an EMBL/GenBank/DDBJ whole genome shotgun (WGS) entry which is preliminary data.</text>
</comment>
<dbReference type="Proteomes" id="UP000194360">
    <property type="component" value="Unassembled WGS sequence"/>
</dbReference>
<feature type="domain" description="Mur ligase C-terminal" evidence="19">
    <location>
        <begin position="449"/>
        <end position="577"/>
    </location>
</feature>
<dbReference type="FunFam" id="3.40.1190.10:FF:000004">
    <property type="entry name" value="Dihydrofolate synthase/folylpolyglutamate synthase"/>
    <property type="match status" value="1"/>
</dbReference>
<evidence type="ECO:0000256" key="11">
    <source>
        <dbReference type="ARBA" id="ARBA00022741"/>
    </source>
</evidence>
<proteinExistence type="inferred from homology"/>
<evidence type="ECO:0000313" key="22">
    <source>
        <dbReference type="Proteomes" id="UP000194360"/>
    </source>
</evidence>
<protein>
    <recommendedName>
        <fullName evidence="8">Dihydrofolate synthase/folylpolyglutamate synthase</fullName>
        <ecNumber evidence="6">6.3.2.12</ecNumber>
        <ecNumber evidence="7">6.3.2.17</ecNumber>
    </recommendedName>
    <alternativeName>
        <fullName evidence="15">Tetrahydrofolylpolyglutamate synthase</fullName>
    </alternativeName>
</protein>
<accession>A0A1Y2MY54</accession>
<evidence type="ECO:0000256" key="13">
    <source>
        <dbReference type="ARBA" id="ARBA00022842"/>
    </source>
</evidence>
<organism evidence="21 22">
    <name type="scientific">Pseudonocardia autotrophica</name>
    <name type="common">Amycolata autotrophica</name>
    <name type="synonym">Nocardia autotrophica</name>
    <dbReference type="NCBI Taxonomy" id="2074"/>
    <lineage>
        <taxon>Bacteria</taxon>
        <taxon>Bacillati</taxon>
        <taxon>Actinomycetota</taxon>
        <taxon>Actinomycetes</taxon>
        <taxon>Pseudonocardiales</taxon>
        <taxon>Pseudonocardiaceae</taxon>
        <taxon>Pseudonocardia</taxon>
    </lineage>
</organism>
<evidence type="ECO:0000256" key="4">
    <source>
        <dbReference type="ARBA" id="ARBA00008276"/>
    </source>
</evidence>
<dbReference type="GO" id="GO:0004326">
    <property type="term" value="F:tetrahydrofolylpolyglutamate synthase activity"/>
    <property type="evidence" value="ECO:0007669"/>
    <property type="project" value="UniProtKB-EC"/>
</dbReference>
<evidence type="ECO:0000256" key="12">
    <source>
        <dbReference type="ARBA" id="ARBA00022840"/>
    </source>
</evidence>
<dbReference type="NCBIfam" id="TIGR01499">
    <property type="entry name" value="folC"/>
    <property type="match status" value="1"/>
</dbReference>
<evidence type="ECO:0000256" key="17">
    <source>
        <dbReference type="ARBA" id="ARBA00049161"/>
    </source>
</evidence>
<evidence type="ECO:0000256" key="9">
    <source>
        <dbReference type="ARBA" id="ARBA00022598"/>
    </source>
</evidence>
<dbReference type="GO" id="GO:0005524">
    <property type="term" value="F:ATP binding"/>
    <property type="evidence" value="ECO:0007669"/>
    <property type="project" value="UniProtKB-KW"/>
</dbReference>
<comment type="similarity">
    <text evidence="4">Belongs to the folylpolyglutamate synthase family.</text>
</comment>
<keyword evidence="11" id="KW-0547">Nucleotide-binding</keyword>
<dbReference type="InterPro" id="IPR036615">
    <property type="entry name" value="Mur_ligase_C_dom_sf"/>
</dbReference>
<evidence type="ECO:0000256" key="14">
    <source>
        <dbReference type="ARBA" id="ARBA00022909"/>
    </source>
</evidence>
<evidence type="ECO:0000256" key="2">
    <source>
        <dbReference type="ARBA" id="ARBA00004799"/>
    </source>
</evidence>
<evidence type="ECO:0000256" key="18">
    <source>
        <dbReference type="SAM" id="MobiDB-lite"/>
    </source>
</evidence>
<feature type="compositionally biased region" description="Basic and acidic residues" evidence="18">
    <location>
        <begin position="25"/>
        <end position="35"/>
    </location>
</feature>
<gene>
    <name evidence="21" type="primary">fgs_1</name>
    <name evidence="21" type="ORF">BG845_02963</name>
</gene>
<feature type="region of interest" description="Disordered" evidence="18">
    <location>
        <begin position="1"/>
        <end position="117"/>
    </location>
</feature>
<evidence type="ECO:0000259" key="20">
    <source>
        <dbReference type="Pfam" id="PF08245"/>
    </source>
</evidence>
<evidence type="ECO:0000313" key="21">
    <source>
        <dbReference type="EMBL" id="OSY40140.1"/>
    </source>
</evidence>
<name>A0A1Y2MY54_PSEAH</name>
<dbReference type="PANTHER" id="PTHR11136">
    <property type="entry name" value="FOLYLPOLYGLUTAMATE SYNTHASE-RELATED"/>
    <property type="match status" value="1"/>
</dbReference>
<dbReference type="STRING" id="2074.BG845_02963"/>
<evidence type="ECO:0000256" key="1">
    <source>
        <dbReference type="ARBA" id="ARBA00001946"/>
    </source>
</evidence>
<evidence type="ECO:0000256" key="16">
    <source>
        <dbReference type="ARBA" id="ARBA00047493"/>
    </source>
</evidence>
<dbReference type="PANTHER" id="PTHR11136:SF0">
    <property type="entry name" value="DIHYDROFOLATE SYNTHETASE-RELATED"/>
    <property type="match status" value="1"/>
</dbReference>
<dbReference type="AlphaFoldDB" id="A0A1Y2MY54"/>
<dbReference type="Pfam" id="PF02875">
    <property type="entry name" value="Mur_ligase_C"/>
    <property type="match status" value="1"/>
</dbReference>
<comment type="pathway">
    <text evidence="2">Cofactor biosynthesis; tetrahydrofolate biosynthesis; 7,8-dihydrofolate from 2-amino-4-hydroxy-6-hydroxymethyl-7,8-dihydropteridine diphosphate and 4-aminobenzoate: step 2/2.</text>
</comment>
<comment type="pathway">
    <text evidence="3">Cofactor biosynthesis; tetrahydrofolylpolyglutamate biosynthesis.</text>
</comment>
<evidence type="ECO:0000256" key="6">
    <source>
        <dbReference type="ARBA" id="ARBA00013023"/>
    </source>
</evidence>
<dbReference type="EC" id="6.3.2.17" evidence="7"/>
<comment type="catalytic activity">
    <reaction evidence="16">
        <text>(6S)-5,6,7,8-tetrahydrofolyl-(gamma-L-Glu)(n) + L-glutamate + ATP = (6S)-5,6,7,8-tetrahydrofolyl-(gamma-L-Glu)(n+1) + ADP + phosphate + H(+)</text>
        <dbReference type="Rhea" id="RHEA:10580"/>
        <dbReference type="Rhea" id="RHEA-COMP:14738"/>
        <dbReference type="Rhea" id="RHEA-COMP:14740"/>
        <dbReference type="ChEBI" id="CHEBI:15378"/>
        <dbReference type="ChEBI" id="CHEBI:29985"/>
        <dbReference type="ChEBI" id="CHEBI:30616"/>
        <dbReference type="ChEBI" id="CHEBI:43474"/>
        <dbReference type="ChEBI" id="CHEBI:141005"/>
        <dbReference type="ChEBI" id="CHEBI:456216"/>
        <dbReference type="EC" id="6.3.2.17"/>
    </reaction>
</comment>
<dbReference type="InterPro" id="IPR001645">
    <property type="entry name" value="Folylpolyglutamate_synth"/>
</dbReference>
<feature type="compositionally biased region" description="Basic and acidic residues" evidence="18">
    <location>
        <begin position="1"/>
        <end position="10"/>
    </location>
</feature>
<sequence>MAPQDDRFEYDQFDEEDSPTYGGDRWAEGGFGRDEADPEADPAGRAGADDSDSDTEDSDTGDADSDTGDADSDTGDADSDSGDADSNTESGGSAPEDGDRSVAAGRAAAAEAPEKDAQEAVIAAVLQEIRGGDNPDVVPAQSTVAGYAEFLAVDAVLDRRWPESVMEPSLDRMQALCDALGEPQRGYPVVHLTGTNGKTSTSRMIDALLTEIGLRTGRYTSPHLQRATERINLDNRPVSPERYVEAYREVEPVVELLDAKRGDEPQLSKFEVLTAMAFATFSDAPVEAAVIEVGLGGRWDATNVADAHVAVVLPIGVDHAEYLGDDIVGIAREKAGIIKPGSVAVLAAQDKQVAEVLIERCAEVGAQVAREGAEFGVREREIAVGGQRLELQGLSGRYDDVFIPLHGEHQAANAAVALAAAEALVGAGTAQPLDPDAVRAAFASVRSPGRLEPVQGGPDVPTVLLDAAHNPAGATALARALTTEFRFTRLVGVIGVLQGKDARGILEGLEPVLNEVVVTGNASPRAMNPDELGALAAEVFGADRVSVEPSLQLAIDQAGELAEEAGGSGVGVVVTGSVVTAGEARALFGKEPE</sequence>
<dbReference type="GO" id="GO:0005737">
    <property type="term" value="C:cytoplasm"/>
    <property type="evidence" value="ECO:0007669"/>
    <property type="project" value="TreeGrafter"/>
</dbReference>
<dbReference type="RefSeq" id="WP_085913198.1">
    <property type="nucleotide sequence ID" value="NZ_AP018920.1"/>
</dbReference>
<dbReference type="SUPFAM" id="SSF53623">
    <property type="entry name" value="MurD-like peptide ligases, catalytic domain"/>
    <property type="match status" value="1"/>
</dbReference>
<comment type="catalytic activity">
    <reaction evidence="17">
        <text>7,8-dihydropteroate + L-glutamate + ATP = 7,8-dihydrofolate + ADP + phosphate + H(+)</text>
        <dbReference type="Rhea" id="RHEA:23584"/>
        <dbReference type="ChEBI" id="CHEBI:15378"/>
        <dbReference type="ChEBI" id="CHEBI:17839"/>
        <dbReference type="ChEBI" id="CHEBI:29985"/>
        <dbReference type="ChEBI" id="CHEBI:30616"/>
        <dbReference type="ChEBI" id="CHEBI:43474"/>
        <dbReference type="ChEBI" id="CHEBI:57451"/>
        <dbReference type="ChEBI" id="CHEBI:456216"/>
        <dbReference type="EC" id="6.3.2.12"/>
    </reaction>
</comment>
<dbReference type="EMBL" id="MIGB01000014">
    <property type="protein sequence ID" value="OSY40140.1"/>
    <property type="molecule type" value="Genomic_DNA"/>
</dbReference>
<dbReference type="InterPro" id="IPR036565">
    <property type="entry name" value="Mur-like_cat_sf"/>
</dbReference>
<dbReference type="InterPro" id="IPR004101">
    <property type="entry name" value="Mur_ligase_C"/>
</dbReference>
<evidence type="ECO:0000256" key="15">
    <source>
        <dbReference type="ARBA" id="ARBA00030592"/>
    </source>
</evidence>
<dbReference type="GO" id="GO:0046656">
    <property type="term" value="P:folic acid biosynthetic process"/>
    <property type="evidence" value="ECO:0007669"/>
    <property type="project" value="UniProtKB-KW"/>
</dbReference>
<dbReference type="GO" id="GO:0046872">
    <property type="term" value="F:metal ion binding"/>
    <property type="evidence" value="ECO:0007669"/>
    <property type="project" value="UniProtKB-KW"/>
</dbReference>
<comment type="cofactor">
    <cofactor evidence="1">
        <name>Mg(2+)</name>
        <dbReference type="ChEBI" id="CHEBI:18420"/>
    </cofactor>
</comment>
<evidence type="ECO:0000256" key="5">
    <source>
        <dbReference type="ARBA" id="ARBA00011245"/>
    </source>
</evidence>
<dbReference type="EC" id="6.3.2.12" evidence="6"/>
<feature type="domain" description="Mur ligase central" evidence="20">
    <location>
        <begin position="193"/>
        <end position="421"/>
    </location>
</feature>
<keyword evidence="10" id="KW-0479">Metal-binding</keyword>
<keyword evidence="9 21" id="KW-0436">Ligase</keyword>
<evidence type="ECO:0000256" key="10">
    <source>
        <dbReference type="ARBA" id="ARBA00022723"/>
    </source>
</evidence>
<evidence type="ECO:0000256" key="7">
    <source>
        <dbReference type="ARBA" id="ARBA00013025"/>
    </source>
</evidence>
<keyword evidence="13" id="KW-0460">Magnesium</keyword>
<keyword evidence="12" id="KW-0067">ATP-binding</keyword>
<evidence type="ECO:0000259" key="19">
    <source>
        <dbReference type="Pfam" id="PF02875"/>
    </source>
</evidence>
<keyword evidence="22" id="KW-1185">Reference proteome</keyword>
<feature type="compositionally biased region" description="Acidic residues" evidence="18">
    <location>
        <begin position="49"/>
        <end position="83"/>
    </location>
</feature>
<evidence type="ECO:0000256" key="8">
    <source>
        <dbReference type="ARBA" id="ARBA00019357"/>
    </source>
</evidence>